<gene>
    <name evidence="1" type="ORF">G3I70_44425</name>
</gene>
<evidence type="ECO:0008006" key="3">
    <source>
        <dbReference type="Google" id="ProtNLM"/>
    </source>
</evidence>
<organism evidence="1 2">
    <name type="scientific">Actinomadura bangladeshensis</name>
    <dbReference type="NCBI Taxonomy" id="453573"/>
    <lineage>
        <taxon>Bacteria</taxon>
        <taxon>Bacillati</taxon>
        <taxon>Actinomycetota</taxon>
        <taxon>Actinomycetes</taxon>
        <taxon>Streptosporangiales</taxon>
        <taxon>Thermomonosporaceae</taxon>
        <taxon>Actinomadura</taxon>
    </lineage>
</organism>
<proteinExistence type="predicted"/>
<dbReference type="Proteomes" id="UP000475532">
    <property type="component" value="Unassembled WGS sequence"/>
</dbReference>
<dbReference type="EMBL" id="JAAGLI010001190">
    <property type="protein sequence ID" value="NEA29501.1"/>
    <property type="molecule type" value="Genomic_DNA"/>
</dbReference>
<protein>
    <recommendedName>
        <fullName evidence="3">Transposase</fullName>
    </recommendedName>
</protein>
<evidence type="ECO:0000313" key="1">
    <source>
        <dbReference type="EMBL" id="NEA29501.1"/>
    </source>
</evidence>
<dbReference type="AlphaFoldDB" id="A0A6L9QVU3"/>
<comment type="caution">
    <text evidence="1">The sequence shown here is derived from an EMBL/GenBank/DDBJ whole genome shotgun (WGS) entry which is preliminary data.</text>
</comment>
<evidence type="ECO:0000313" key="2">
    <source>
        <dbReference type="Proteomes" id="UP000475532"/>
    </source>
</evidence>
<reference evidence="1 2" key="1">
    <citation type="submission" date="2020-01" db="EMBL/GenBank/DDBJ databases">
        <title>Insect and environment-associated Actinomycetes.</title>
        <authorList>
            <person name="Currrie C."/>
            <person name="Chevrette M."/>
            <person name="Carlson C."/>
            <person name="Stubbendieck R."/>
            <person name="Wendt-Pienkowski E."/>
        </authorList>
    </citation>
    <scope>NUCLEOTIDE SEQUENCE [LARGE SCALE GENOMIC DNA]</scope>
    <source>
        <strain evidence="1 2">SID10258</strain>
    </source>
</reference>
<name>A0A6L9QVU3_9ACTN</name>
<sequence>MRARIEHAFAHMKWWNHLRNCRRQRDGVHHATRGIALMHNLAIAG</sequence>
<accession>A0A6L9QVU3</accession>